<sequence length="486" mass="53289">MKNRAKLVMICGFALTTFLAVQQNVKADTIDSQQIENVNVNGVPNDNTQVAQSTVQDSDTIQNSSNNDNASSNDTTKDASVNTEIPQTSSSDTQGNSASTQADSNATNVTQIDGVVQTNKVTYLYTQDGSQVKNRALGANTPWITDRMLNLNGSKYYRVATNEYTNSNDVTIQYGESNAGVVRVKQDGGANYKQVDSGFIRNGQPNQAPSSVWKYNKTDNSNGLTYYQIANNDWLDSDDATIAPAYQNPNSWLQIQNTQIQPSGGSVGYDLYNGVEGIKTYLVRKYFGYSNSHTIYDSSVASSVRNFQSRNGLAVTGIVNLDTWKAMGYSEADWYGIDSYVAPLQTSITSTRSDHIEAMIKYMGKSWVSGAASMPAYGVDCSGLVTQALYATGIDSAPISNIQHAQPGHEWNSRDYWADNRLPRVNFNSRQRGDLIFFADPSTGVVWHVGILLNADTMIESWPFAVQEHSIYSSRGTIVGVKRVFS</sequence>
<keyword evidence="3" id="KW-0378">Hydrolase</keyword>
<dbReference type="Pfam" id="PF03217">
    <property type="entry name" value="SlpA"/>
    <property type="match status" value="1"/>
</dbReference>
<dbReference type="PROSITE" id="PS51935">
    <property type="entry name" value="NLPC_P60"/>
    <property type="match status" value="1"/>
</dbReference>
<dbReference type="EMBL" id="CP019323">
    <property type="protein sequence ID" value="APX72794.1"/>
    <property type="molecule type" value="Genomic_DNA"/>
</dbReference>
<dbReference type="KEGG" id="lalw:BTM29_09635"/>
<dbReference type="Proteomes" id="UP000187499">
    <property type="component" value="Chromosome"/>
</dbReference>
<evidence type="ECO:0000256" key="2">
    <source>
        <dbReference type="ARBA" id="ARBA00022670"/>
    </source>
</evidence>
<evidence type="ECO:0000256" key="4">
    <source>
        <dbReference type="ARBA" id="ARBA00022807"/>
    </source>
</evidence>
<feature type="domain" description="NlpC/P60" evidence="7">
    <location>
        <begin position="349"/>
        <end position="486"/>
    </location>
</feature>
<dbReference type="InterPro" id="IPR036365">
    <property type="entry name" value="PGBD-like_sf"/>
</dbReference>
<evidence type="ECO:0000256" key="3">
    <source>
        <dbReference type="ARBA" id="ARBA00022801"/>
    </source>
</evidence>
<evidence type="ECO:0000256" key="1">
    <source>
        <dbReference type="ARBA" id="ARBA00007074"/>
    </source>
</evidence>
<keyword evidence="4" id="KW-0788">Thiol protease</keyword>
<dbReference type="GO" id="GO:0008234">
    <property type="term" value="F:cysteine-type peptidase activity"/>
    <property type="evidence" value="ECO:0007669"/>
    <property type="project" value="UniProtKB-KW"/>
</dbReference>
<keyword evidence="2" id="KW-0645">Protease</keyword>
<dbReference type="Pfam" id="PF01471">
    <property type="entry name" value="PG_binding_1"/>
    <property type="match status" value="1"/>
</dbReference>
<dbReference type="AlphaFoldDB" id="A0A1P8Q4J8"/>
<feature type="compositionally biased region" description="Low complexity" evidence="5">
    <location>
        <begin position="63"/>
        <end position="74"/>
    </location>
</feature>
<evidence type="ECO:0000256" key="6">
    <source>
        <dbReference type="SAM" id="SignalP"/>
    </source>
</evidence>
<dbReference type="InterPro" id="IPR024968">
    <property type="entry name" value="SlpA_C_lactobacillus"/>
</dbReference>
<feature type="signal peptide" evidence="6">
    <location>
        <begin position="1"/>
        <end position="22"/>
    </location>
</feature>
<evidence type="ECO:0000259" key="7">
    <source>
        <dbReference type="PROSITE" id="PS51935"/>
    </source>
</evidence>
<dbReference type="SUPFAM" id="SSF54001">
    <property type="entry name" value="Cysteine proteinases"/>
    <property type="match status" value="1"/>
</dbReference>
<reference evidence="9" key="1">
    <citation type="submission" date="2016-12" db="EMBL/GenBank/DDBJ databases">
        <authorList>
            <person name="Jung M.Y."/>
            <person name="Lee S.H."/>
        </authorList>
    </citation>
    <scope>NUCLEOTIDE SEQUENCE [LARGE SCALE GENOMIC DNA]</scope>
    <source>
        <strain evidence="9">WiKim39</strain>
    </source>
</reference>
<dbReference type="GO" id="GO:0006508">
    <property type="term" value="P:proteolysis"/>
    <property type="evidence" value="ECO:0007669"/>
    <property type="project" value="UniProtKB-KW"/>
</dbReference>
<dbReference type="Gene3D" id="3.90.1720.10">
    <property type="entry name" value="endopeptidase domain like (from Nostoc punctiforme)"/>
    <property type="match status" value="1"/>
</dbReference>
<accession>A0A1P8Q4J8</accession>
<dbReference type="InterPro" id="IPR000064">
    <property type="entry name" value="NLP_P60_dom"/>
</dbReference>
<protein>
    <recommendedName>
        <fullName evidence="7">NlpC/P60 domain-containing protein</fullName>
    </recommendedName>
</protein>
<organism evidence="8 9">
    <name type="scientific">Companilactobacillus allii</name>
    <dbReference type="NCBI Taxonomy" id="1847728"/>
    <lineage>
        <taxon>Bacteria</taxon>
        <taxon>Bacillati</taxon>
        <taxon>Bacillota</taxon>
        <taxon>Bacilli</taxon>
        <taxon>Lactobacillales</taxon>
        <taxon>Lactobacillaceae</taxon>
        <taxon>Companilactobacillus</taxon>
    </lineage>
</organism>
<name>A0A1P8Q4J8_9LACO</name>
<dbReference type="Gene3D" id="1.10.101.10">
    <property type="entry name" value="PGBD-like superfamily/PGBD"/>
    <property type="match status" value="1"/>
</dbReference>
<dbReference type="STRING" id="1847728.BTM29_09635"/>
<evidence type="ECO:0000313" key="9">
    <source>
        <dbReference type="Proteomes" id="UP000187499"/>
    </source>
</evidence>
<feature type="chain" id="PRO_5038708176" description="NlpC/P60 domain-containing protein" evidence="6">
    <location>
        <begin position="23"/>
        <end position="486"/>
    </location>
</feature>
<dbReference type="RefSeq" id="WP_076616742.1">
    <property type="nucleotide sequence ID" value="NZ_CP019323.1"/>
</dbReference>
<evidence type="ECO:0000313" key="8">
    <source>
        <dbReference type="EMBL" id="APX72794.1"/>
    </source>
</evidence>
<proteinExistence type="inferred from homology"/>
<dbReference type="InterPro" id="IPR036366">
    <property type="entry name" value="PGBDSf"/>
</dbReference>
<feature type="region of interest" description="Disordered" evidence="5">
    <location>
        <begin position="39"/>
        <end position="106"/>
    </location>
</feature>
<gene>
    <name evidence="8" type="ORF">BTM29_09635</name>
</gene>
<keyword evidence="9" id="KW-1185">Reference proteome</keyword>
<dbReference type="InterPro" id="IPR038765">
    <property type="entry name" value="Papain-like_cys_pep_sf"/>
</dbReference>
<feature type="compositionally biased region" description="Polar residues" evidence="5">
    <location>
        <begin position="39"/>
        <end position="62"/>
    </location>
</feature>
<evidence type="ECO:0000256" key="5">
    <source>
        <dbReference type="SAM" id="MobiDB-lite"/>
    </source>
</evidence>
<comment type="similarity">
    <text evidence="1">Belongs to the peptidase C40 family.</text>
</comment>
<keyword evidence="6" id="KW-0732">Signal</keyword>
<dbReference type="Pfam" id="PF00877">
    <property type="entry name" value="NLPC_P60"/>
    <property type="match status" value="1"/>
</dbReference>
<dbReference type="InterPro" id="IPR002477">
    <property type="entry name" value="Peptidoglycan-bd-like"/>
</dbReference>
<dbReference type="SUPFAM" id="SSF47090">
    <property type="entry name" value="PGBD-like"/>
    <property type="match status" value="1"/>
</dbReference>
<dbReference type="OrthoDB" id="9813118at2"/>
<feature type="compositionally biased region" description="Polar residues" evidence="5">
    <location>
        <begin position="78"/>
        <end position="106"/>
    </location>
</feature>